<dbReference type="EMBL" id="CAXLJM020000030">
    <property type="protein sequence ID" value="CAL8097771.1"/>
    <property type="molecule type" value="Genomic_DNA"/>
</dbReference>
<evidence type="ECO:0000313" key="2">
    <source>
        <dbReference type="EMBL" id="CAL8097771.1"/>
    </source>
</evidence>
<evidence type="ECO:0000313" key="3">
    <source>
        <dbReference type="Proteomes" id="UP001642540"/>
    </source>
</evidence>
<feature type="chain" id="PRO_5046927676" evidence="1">
    <location>
        <begin position="26"/>
        <end position="228"/>
    </location>
</feature>
<evidence type="ECO:0000256" key="1">
    <source>
        <dbReference type="SAM" id="SignalP"/>
    </source>
</evidence>
<protein>
    <submittedName>
        <fullName evidence="2">Uncharacterized protein</fullName>
    </submittedName>
</protein>
<organism evidence="2 3">
    <name type="scientific">Orchesella dallaii</name>
    <dbReference type="NCBI Taxonomy" id="48710"/>
    <lineage>
        <taxon>Eukaryota</taxon>
        <taxon>Metazoa</taxon>
        <taxon>Ecdysozoa</taxon>
        <taxon>Arthropoda</taxon>
        <taxon>Hexapoda</taxon>
        <taxon>Collembola</taxon>
        <taxon>Entomobryomorpha</taxon>
        <taxon>Entomobryoidea</taxon>
        <taxon>Orchesellidae</taxon>
        <taxon>Orchesellinae</taxon>
        <taxon>Orchesella</taxon>
    </lineage>
</organism>
<accession>A0ABP1QC31</accession>
<gene>
    <name evidence="2" type="ORF">ODALV1_LOCUS9737</name>
</gene>
<reference evidence="2 3" key="1">
    <citation type="submission" date="2024-08" db="EMBL/GenBank/DDBJ databases">
        <authorList>
            <person name="Cucini C."/>
            <person name="Frati F."/>
        </authorList>
    </citation>
    <scope>NUCLEOTIDE SEQUENCE [LARGE SCALE GENOMIC DNA]</scope>
</reference>
<dbReference type="Proteomes" id="UP001642540">
    <property type="component" value="Unassembled WGS sequence"/>
</dbReference>
<name>A0ABP1QC31_9HEXA</name>
<feature type="signal peptide" evidence="1">
    <location>
        <begin position="1"/>
        <end position="25"/>
    </location>
</feature>
<keyword evidence="3" id="KW-1185">Reference proteome</keyword>
<sequence>MATTTGFRLFLALLVVITLAGTVSGIRCYHCMQMRKVFMGEHSFEVMNIEQPTSSKYPSHHSCNYEDEPDSSLSVECSVPGLVPAYVRDNFELPDRYEELERSIDTVVKLTHGRTFSCAAVLMIETERGPNDSIIDVEVTIRSCFPVDENFTSILQATELKGYKNVSGYTCREYDNCNGKAGAQSHQSIQVPPANSADIKIEEISPLGLAILTTCSLMVSYLLHYNAI</sequence>
<proteinExistence type="predicted"/>
<comment type="caution">
    <text evidence="2">The sequence shown here is derived from an EMBL/GenBank/DDBJ whole genome shotgun (WGS) entry which is preliminary data.</text>
</comment>
<keyword evidence="1" id="KW-0732">Signal</keyword>